<dbReference type="InterPro" id="IPR010686">
    <property type="entry name" value="OBAP-like"/>
</dbReference>
<accession>A0A8H5F1W1</accession>
<feature type="region of interest" description="Disordered" evidence="2">
    <location>
        <begin position="1"/>
        <end position="21"/>
    </location>
</feature>
<evidence type="ECO:0008006" key="5">
    <source>
        <dbReference type="Google" id="ProtNLM"/>
    </source>
</evidence>
<dbReference type="AlphaFoldDB" id="A0A8H5F1W1"/>
<proteinExistence type="inferred from homology"/>
<evidence type="ECO:0000256" key="1">
    <source>
        <dbReference type="ARBA" id="ARBA00009740"/>
    </source>
</evidence>
<evidence type="ECO:0000313" key="4">
    <source>
        <dbReference type="Proteomes" id="UP000541558"/>
    </source>
</evidence>
<dbReference type="Pfam" id="PF06884">
    <property type="entry name" value="DUF1264"/>
    <property type="match status" value="1"/>
</dbReference>
<dbReference type="PANTHER" id="PTHR31360">
    <property type="match status" value="1"/>
</dbReference>
<dbReference type="PANTHER" id="PTHR31360:SF0">
    <property type="entry name" value="OIL BODY-ASSOCIATED PROTEIN 1B"/>
    <property type="match status" value="1"/>
</dbReference>
<dbReference type="Proteomes" id="UP000541558">
    <property type="component" value="Unassembled WGS sequence"/>
</dbReference>
<reference evidence="3 4" key="1">
    <citation type="journal article" date="2020" name="ISME J.">
        <title>Uncovering the hidden diversity of litter-decomposition mechanisms in mushroom-forming fungi.</title>
        <authorList>
            <person name="Floudas D."/>
            <person name="Bentzer J."/>
            <person name="Ahren D."/>
            <person name="Johansson T."/>
            <person name="Persson P."/>
            <person name="Tunlid A."/>
        </authorList>
    </citation>
    <scope>NUCLEOTIDE SEQUENCE [LARGE SCALE GENOMIC DNA]</scope>
    <source>
        <strain evidence="3 4">CBS 175.51</strain>
    </source>
</reference>
<organism evidence="3 4">
    <name type="scientific">Ephemerocybe angulata</name>
    <dbReference type="NCBI Taxonomy" id="980116"/>
    <lineage>
        <taxon>Eukaryota</taxon>
        <taxon>Fungi</taxon>
        <taxon>Dikarya</taxon>
        <taxon>Basidiomycota</taxon>
        <taxon>Agaricomycotina</taxon>
        <taxon>Agaricomycetes</taxon>
        <taxon>Agaricomycetidae</taxon>
        <taxon>Agaricales</taxon>
        <taxon>Agaricineae</taxon>
        <taxon>Psathyrellaceae</taxon>
        <taxon>Ephemerocybe</taxon>
    </lineage>
</organism>
<comment type="caution">
    <text evidence="3">The sequence shown here is derived from an EMBL/GenBank/DDBJ whole genome shotgun (WGS) entry which is preliminary data.</text>
</comment>
<feature type="compositionally biased region" description="Polar residues" evidence="2">
    <location>
        <begin position="1"/>
        <end position="12"/>
    </location>
</feature>
<evidence type="ECO:0000313" key="3">
    <source>
        <dbReference type="EMBL" id="KAF5320639.1"/>
    </source>
</evidence>
<gene>
    <name evidence="3" type="ORF">D9611_013761</name>
</gene>
<protein>
    <recommendedName>
        <fullName evidence="5">DUF1264-domain-containing protein</fullName>
    </recommendedName>
</protein>
<dbReference type="EMBL" id="JAACJK010000168">
    <property type="protein sequence ID" value="KAF5320639.1"/>
    <property type="molecule type" value="Genomic_DNA"/>
</dbReference>
<sequence>MSTSHCTSSAETNGALGEPLSAKSTTLDTGASMLQSFEPIKNVCAFLNAFHCYADEPGRYVEACHYCSHLNEDVRQCIIYDSPEKNARLIGIEYMISPRLFYTLDAEERKLWHTHAFEVKSGMLIMPSPKATSGIPVPDMIWEKAETTVMEEVVTLYGKTFHTWQVDRGDKIPLGMPKLMGSYTERESFPEFERVVGDRDKRYGTSWKHKEDIRKGIVVPELHPDADLANCNSVRSKN</sequence>
<evidence type="ECO:0000256" key="2">
    <source>
        <dbReference type="SAM" id="MobiDB-lite"/>
    </source>
</evidence>
<name>A0A8H5F1W1_9AGAR</name>
<keyword evidence="4" id="KW-1185">Reference proteome</keyword>
<dbReference type="OrthoDB" id="1901244at2759"/>
<comment type="similarity">
    <text evidence="1">Belongs to the OBAP family.</text>
</comment>